<dbReference type="InterPro" id="IPR000182">
    <property type="entry name" value="GNAT_dom"/>
</dbReference>
<dbReference type="InterPro" id="IPR050832">
    <property type="entry name" value="Bact_Acetyltransf"/>
</dbReference>
<keyword evidence="5" id="KW-1185">Reference proteome</keyword>
<dbReference type="Pfam" id="PF00583">
    <property type="entry name" value="Acetyltransf_1"/>
    <property type="match status" value="1"/>
</dbReference>
<accession>A0ABU4WTG9</accession>
<sequence length="157" mass="17950">MLSKDYSIDRTRPTTAAFRLLMDESRKEGYWMLVRLHDGWKSGRNKFSKRPEILFGARHGKQLVGVGGLNVDPYFEGGDFGRVRHLYVSAAHRRHGVGRVLVEAIVERARAHFSALNTRAPAESFAFYEKLGFHRVSGEEFVTHRMMLRDGNSKEAN</sequence>
<keyword evidence="2 4" id="KW-0012">Acyltransferase</keyword>
<dbReference type="EMBL" id="JAVIIS010000004">
    <property type="protein sequence ID" value="MDX8438801.1"/>
    <property type="molecule type" value="Genomic_DNA"/>
</dbReference>
<dbReference type="EC" id="2.3.1.-" evidence="4"/>
<dbReference type="Gene3D" id="3.40.630.30">
    <property type="match status" value="1"/>
</dbReference>
<organism evidence="4 5">
    <name type="scientific">Mesorhizobium australafricanum</name>
    <dbReference type="NCBI Taxonomy" id="3072311"/>
    <lineage>
        <taxon>Bacteria</taxon>
        <taxon>Pseudomonadati</taxon>
        <taxon>Pseudomonadota</taxon>
        <taxon>Alphaproteobacteria</taxon>
        <taxon>Hyphomicrobiales</taxon>
        <taxon>Phyllobacteriaceae</taxon>
        <taxon>Mesorhizobium</taxon>
    </lineage>
</organism>
<dbReference type="CDD" id="cd04301">
    <property type="entry name" value="NAT_SF"/>
    <property type="match status" value="1"/>
</dbReference>
<evidence type="ECO:0000259" key="3">
    <source>
        <dbReference type="PROSITE" id="PS51186"/>
    </source>
</evidence>
<dbReference type="RefSeq" id="WP_320212686.1">
    <property type="nucleotide sequence ID" value="NZ_JAVIIS010000004.1"/>
</dbReference>
<dbReference type="Proteomes" id="UP001272097">
    <property type="component" value="Unassembled WGS sequence"/>
</dbReference>
<comment type="caution">
    <text evidence="4">The sequence shown here is derived from an EMBL/GenBank/DDBJ whole genome shotgun (WGS) entry which is preliminary data.</text>
</comment>
<evidence type="ECO:0000313" key="5">
    <source>
        <dbReference type="Proteomes" id="UP001272097"/>
    </source>
</evidence>
<dbReference type="PANTHER" id="PTHR43877">
    <property type="entry name" value="AMINOALKYLPHOSPHONATE N-ACETYLTRANSFERASE-RELATED-RELATED"/>
    <property type="match status" value="1"/>
</dbReference>
<evidence type="ECO:0000256" key="2">
    <source>
        <dbReference type="ARBA" id="ARBA00023315"/>
    </source>
</evidence>
<dbReference type="InterPro" id="IPR016181">
    <property type="entry name" value="Acyl_CoA_acyltransferase"/>
</dbReference>
<name>A0ABU4WTG9_9HYPH</name>
<gene>
    <name evidence="4" type="ORF">RFM51_04290</name>
</gene>
<reference evidence="4 5" key="1">
    <citation type="submission" date="2023-08" db="EMBL/GenBank/DDBJ databases">
        <title>Implementing the SeqCode for naming new Mesorhizobium species isolated from Vachellia karroo root nodules.</title>
        <authorList>
            <person name="Van Lill M."/>
        </authorList>
    </citation>
    <scope>NUCLEOTIDE SEQUENCE [LARGE SCALE GENOMIC DNA]</scope>
    <source>
        <strain evidence="4 5">VK3E</strain>
    </source>
</reference>
<protein>
    <submittedName>
        <fullName evidence="4">GNAT family N-acetyltransferase</fullName>
        <ecNumber evidence="4">2.3.1.-</ecNumber>
    </submittedName>
</protein>
<dbReference type="GO" id="GO:0016746">
    <property type="term" value="F:acyltransferase activity"/>
    <property type="evidence" value="ECO:0007669"/>
    <property type="project" value="UniProtKB-KW"/>
</dbReference>
<dbReference type="SUPFAM" id="SSF55729">
    <property type="entry name" value="Acyl-CoA N-acyltransferases (Nat)"/>
    <property type="match status" value="1"/>
</dbReference>
<evidence type="ECO:0000256" key="1">
    <source>
        <dbReference type="ARBA" id="ARBA00022679"/>
    </source>
</evidence>
<evidence type="ECO:0000313" key="4">
    <source>
        <dbReference type="EMBL" id="MDX8438801.1"/>
    </source>
</evidence>
<feature type="domain" description="N-acetyltransferase" evidence="3">
    <location>
        <begin position="9"/>
        <end position="151"/>
    </location>
</feature>
<keyword evidence="1 4" id="KW-0808">Transferase</keyword>
<dbReference type="PROSITE" id="PS51186">
    <property type="entry name" value="GNAT"/>
    <property type="match status" value="1"/>
</dbReference>
<proteinExistence type="predicted"/>